<feature type="domain" description="Ycf2 N-terminal" evidence="2">
    <location>
        <begin position="8"/>
        <end position="55"/>
    </location>
</feature>
<organism evidence="3 4">
    <name type="scientific">Cannabis sativa</name>
    <name type="common">Hemp</name>
    <name type="synonym">Marijuana</name>
    <dbReference type="NCBI Taxonomy" id="3483"/>
    <lineage>
        <taxon>Eukaryota</taxon>
        <taxon>Viridiplantae</taxon>
        <taxon>Streptophyta</taxon>
        <taxon>Embryophyta</taxon>
        <taxon>Tracheophyta</taxon>
        <taxon>Spermatophyta</taxon>
        <taxon>Magnoliopsida</taxon>
        <taxon>eudicotyledons</taxon>
        <taxon>Gunneridae</taxon>
        <taxon>Pentapetalae</taxon>
        <taxon>rosids</taxon>
        <taxon>fabids</taxon>
        <taxon>Rosales</taxon>
        <taxon>Cannabaceae</taxon>
        <taxon>Cannabis</taxon>
    </lineage>
</organism>
<dbReference type="AlphaFoldDB" id="A0A7J6G6R5"/>
<evidence type="ECO:0000313" key="4">
    <source>
        <dbReference type="Proteomes" id="UP000525078"/>
    </source>
</evidence>
<dbReference type="Proteomes" id="UP000525078">
    <property type="component" value="Unassembled WGS sequence"/>
</dbReference>
<protein>
    <recommendedName>
        <fullName evidence="2">Ycf2 N-terminal domain-containing protein</fullName>
    </recommendedName>
</protein>
<dbReference type="Pfam" id="PF05695">
    <property type="entry name" value="Ycf2"/>
    <property type="match status" value="1"/>
</dbReference>
<feature type="region of interest" description="Disordered" evidence="1">
    <location>
        <begin position="175"/>
        <end position="196"/>
    </location>
</feature>
<evidence type="ECO:0000256" key="1">
    <source>
        <dbReference type="SAM" id="MobiDB-lite"/>
    </source>
</evidence>
<accession>A0A7J6G6R5</accession>
<evidence type="ECO:0000259" key="2">
    <source>
        <dbReference type="Pfam" id="PF05695"/>
    </source>
</evidence>
<sequence length="316" mass="35534">MKFRCLWAISNETVAGIEISFKEKDTKYLEFLFVYYMDDLIREDHDWELLDHFHSESSNGNSIIGFILVKDSANLGLLVLSTSLNHWLEGSHELSLLKHLQVFVTTSLFAESISRQTVSPLAVVEESCNLESDIVSHLESESVHFMLSRADFLTTQRPVDGWKMFLCTRVSDRPGPSKFKQPQHLPTNVHKAQSKSNSAAKAKKQFKYLLSFTLVPLWSTPNSLKNRGNPFSNKNPDCLIILFTTVPHTWLGFPLSHALPSLVPQTHANDILDTFEQCGHSSKTLNPEIRVEVLVPKEAIFVVTAATPCGLGNVII</sequence>
<proteinExistence type="predicted"/>
<reference evidence="3 4" key="1">
    <citation type="journal article" date="2020" name="bioRxiv">
        <title>Sequence and annotation of 42 cannabis genomes reveals extensive copy number variation in cannabinoid synthesis and pathogen resistance genes.</title>
        <authorList>
            <person name="Mckernan K.J."/>
            <person name="Helbert Y."/>
            <person name="Kane L.T."/>
            <person name="Ebling H."/>
            <person name="Zhang L."/>
            <person name="Liu B."/>
            <person name="Eaton Z."/>
            <person name="Mclaughlin S."/>
            <person name="Kingan S."/>
            <person name="Baybayan P."/>
            <person name="Concepcion G."/>
            <person name="Jordan M."/>
            <person name="Riva A."/>
            <person name="Barbazuk W."/>
            <person name="Harkins T."/>
        </authorList>
    </citation>
    <scope>NUCLEOTIDE SEQUENCE [LARGE SCALE GENOMIC DNA]</scope>
    <source>
        <strain evidence="4">cv. Jamaican Lion 4</strain>
        <tissue evidence="3">Leaf</tissue>
    </source>
</reference>
<comment type="caution">
    <text evidence="3">The sequence shown here is derived from an EMBL/GenBank/DDBJ whole genome shotgun (WGS) entry which is preliminary data.</text>
</comment>
<dbReference type="EMBL" id="JAATIP010000071">
    <property type="protein sequence ID" value="KAF4378686.1"/>
    <property type="molecule type" value="Genomic_DNA"/>
</dbReference>
<gene>
    <name evidence="3" type="ORF">F8388_006137</name>
</gene>
<name>A0A7J6G6R5_CANSA</name>
<evidence type="ECO:0000313" key="3">
    <source>
        <dbReference type="EMBL" id="KAF4378686.1"/>
    </source>
</evidence>
<dbReference type="InterPro" id="IPR056777">
    <property type="entry name" value="Ycf2_N"/>
</dbReference>